<comment type="caution">
    <text evidence="13">The sequence shown here is derived from an EMBL/GenBank/DDBJ whole genome shotgun (WGS) entry which is preliminary data.</text>
</comment>
<dbReference type="GO" id="GO:0005743">
    <property type="term" value="C:mitochondrial inner membrane"/>
    <property type="evidence" value="ECO:0007669"/>
    <property type="project" value="UniProtKB-SubCell"/>
</dbReference>
<keyword evidence="11" id="KW-0472">Membrane</keyword>
<accession>A0AAV9J2E6</accession>
<comment type="similarity">
    <text evidence="4">Belongs to the complex I NDUFB7 subunit family.</text>
</comment>
<evidence type="ECO:0000256" key="4">
    <source>
        <dbReference type="ARBA" id="ARBA00008006"/>
    </source>
</evidence>
<sequence>MSERANPYMTDEELAAHEVSPLYRDVCAHLLIPLNKCRRLNWYLPWKCTEARHAYEKCQYENYKRRLREKAEQRRHDNAS</sequence>
<evidence type="ECO:0000256" key="10">
    <source>
        <dbReference type="ARBA" id="ARBA00023128"/>
    </source>
</evidence>
<evidence type="ECO:0000256" key="8">
    <source>
        <dbReference type="ARBA" id="ARBA00022792"/>
    </source>
</evidence>
<evidence type="ECO:0000313" key="13">
    <source>
        <dbReference type="EMBL" id="KAK4538772.1"/>
    </source>
</evidence>
<keyword evidence="12" id="KW-1015">Disulfide bond</keyword>
<keyword evidence="9" id="KW-0249">Electron transport</keyword>
<name>A0AAV9J2E6_CYACA</name>
<dbReference type="GO" id="GO:0005758">
    <property type="term" value="C:mitochondrial intermembrane space"/>
    <property type="evidence" value="ECO:0007669"/>
    <property type="project" value="UniProtKB-SubCell"/>
</dbReference>
<evidence type="ECO:0000256" key="7">
    <source>
        <dbReference type="ARBA" id="ARBA00022660"/>
    </source>
</evidence>
<evidence type="ECO:0000256" key="11">
    <source>
        <dbReference type="ARBA" id="ARBA00023136"/>
    </source>
</evidence>
<protein>
    <recommendedName>
        <fullName evidence="5">NADH dehydrogenase [ubiquinone] 1 beta subcomplex subunit 7</fullName>
    </recommendedName>
</protein>
<evidence type="ECO:0000256" key="5">
    <source>
        <dbReference type="ARBA" id="ARBA00018677"/>
    </source>
</evidence>
<evidence type="ECO:0000256" key="3">
    <source>
        <dbReference type="ARBA" id="ARBA00004637"/>
    </source>
</evidence>
<organism evidence="13 14">
    <name type="scientific">Cyanidium caldarium</name>
    <name type="common">Red alga</name>
    <dbReference type="NCBI Taxonomy" id="2771"/>
    <lineage>
        <taxon>Eukaryota</taxon>
        <taxon>Rhodophyta</taxon>
        <taxon>Bangiophyceae</taxon>
        <taxon>Cyanidiales</taxon>
        <taxon>Cyanidiaceae</taxon>
        <taxon>Cyanidium</taxon>
    </lineage>
</organism>
<dbReference type="Proteomes" id="UP001301350">
    <property type="component" value="Unassembled WGS sequence"/>
</dbReference>
<proteinExistence type="inferred from homology"/>
<dbReference type="PROSITE" id="PS51808">
    <property type="entry name" value="CHCH"/>
    <property type="match status" value="1"/>
</dbReference>
<evidence type="ECO:0000256" key="1">
    <source>
        <dbReference type="ARBA" id="ARBA00003195"/>
    </source>
</evidence>
<keyword evidence="14" id="KW-1185">Reference proteome</keyword>
<comment type="subcellular location">
    <subcellularLocation>
        <location evidence="3">Mitochondrion inner membrane</location>
        <topology evidence="3">Peripheral membrane protein</topology>
    </subcellularLocation>
    <subcellularLocation>
        <location evidence="2">Mitochondrion intermembrane space</location>
    </subcellularLocation>
</comment>
<dbReference type="InterPro" id="IPR008698">
    <property type="entry name" value="NDUB7"/>
</dbReference>
<comment type="function">
    <text evidence="1">Accessory subunit of the mitochondrial membrane respiratory chain NADH dehydrogenase (Complex I), that is believed not to be involved in catalysis. Complex I functions in the transfer of electrons from NADH to the respiratory chain. The immediate electron acceptor for the enzyme is believed to be ubiquinone.</text>
</comment>
<dbReference type="PANTHER" id="PTHR20900:SF0">
    <property type="entry name" value="NADH DEHYDROGENASE [UBIQUINONE] 1 BETA SUBCOMPLEX SUBUNIT 7"/>
    <property type="match status" value="1"/>
</dbReference>
<gene>
    <name evidence="13" type="ORF">CDCA_CDCA20G4797</name>
</gene>
<dbReference type="EMBL" id="JANCYW010000020">
    <property type="protein sequence ID" value="KAK4538772.1"/>
    <property type="molecule type" value="Genomic_DNA"/>
</dbReference>
<keyword evidence="6" id="KW-0813">Transport</keyword>
<keyword evidence="10" id="KW-0496">Mitochondrion</keyword>
<dbReference type="PANTHER" id="PTHR20900">
    <property type="entry name" value="NADH:UBIQUINONE OXIDOREDUCTASE B18-LIKE SUBUNIT"/>
    <property type="match status" value="1"/>
</dbReference>
<dbReference type="AlphaFoldDB" id="A0AAV9J2E6"/>
<keyword evidence="8" id="KW-0999">Mitochondrion inner membrane</keyword>
<reference evidence="13 14" key="1">
    <citation type="submission" date="2022-07" db="EMBL/GenBank/DDBJ databases">
        <title>Genome-wide signatures of adaptation to extreme environments.</title>
        <authorList>
            <person name="Cho C.H."/>
            <person name="Yoon H.S."/>
        </authorList>
    </citation>
    <scope>NUCLEOTIDE SEQUENCE [LARGE SCALE GENOMIC DNA]</scope>
    <source>
        <strain evidence="13 14">DBV 063 E5</strain>
    </source>
</reference>
<evidence type="ECO:0000256" key="9">
    <source>
        <dbReference type="ARBA" id="ARBA00022982"/>
    </source>
</evidence>
<evidence type="ECO:0000256" key="12">
    <source>
        <dbReference type="ARBA" id="ARBA00023157"/>
    </source>
</evidence>
<keyword evidence="7" id="KW-0679">Respiratory chain</keyword>
<evidence type="ECO:0000313" key="14">
    <source>
        <dbReference type="Proteomes" id="UP001301350"/>
    </source>
</evidence>
<evidence type="ECO:0000256" key="2">
    <source>
        <dbReference type="ARBA" id="ARBA00004569"/>
    </source>
</evidence>
<dbReference type="Pfam" id="PF05676">
    <property type="entry name" value="NDUF_B7"/>
    <property type="match status" value="1"/>
</dbReference>
<evidence type="ECO:0000256" key="6">
    <source>
        <dbReference type="ARBA" id="ARBA00022448"/>
    </source>
</evidence>